<keyword evidence="3" id="KW-0804">Transcription</keyword>
<dbReference type="PRINTS" id="PR00778">
    <property type="entry name" value="HTHARSR"/>
</dbReference>
<dbReference type="InterPro" id="IPR036388">
    <property type="entry name" value="WH-like_DNA-bd_sf"/>
</dbReference>
<proteinExistence type="predicted"/>
<dbReference type="PANTHER" id="PTHR33154">
    <property type="entry name" value="TRANSCRIPTIONAL REGULATOR, ARSR FAMILY"/>
    <property type="match status" value="1"/>
</dbReference>
<protein>
    <submittedName>
        <fullName evidence="5">ArsR family transcriptional regulator</fullName>
    </submittedName>
</protein>
<feature type="domain" description="HTH arsR-type" evidence="4">
    <location>
        <begin position="5"/>
        <end position="99"/>
    </location>
</feature>
<dbReference type="OrthoDB" id="9794330at2"/>
<evidence type="ECO:0000313" key="6">
    <source>
        <dbReference type="Proteomes" id="UP000004221"/>
    </source>
</evidence>
<dbReference type="Proteomes" id="UP000004221">
    <property type="component" value="Unassembled WGS sequence"/>
</dbReference>
<dbReference type="SUPFAM" id="SSF46785">
    <property type="entry name" value="Winged helix' DNA-binding domain"/>
    <property type="match status" value="1"/>
</dbReference>
<dbReference type="GO" id="GO:0003700">
    <property type="term" value="F:DNA-binding transcription factor activity"/>
    <property type="evidence" value="ECO:0007669"/>
    <property type="project" value="InterPro"/>
</dbReference>
<keyword evidence="2" id="KW-0238">DNA-binding</keyword>
<dbReference type="GO" id="GO:0003677">
    <property type="term" value="F:DNA binding"/>
    <property type="evidence" value="ECO:0007669"/>
    <property type="project" value="UniProtKB-KW"/>
</dbReference>
<organism evidence="5 6">
    <name type="scientific">Nitrolancea hollandica Lb</name>
    <dbReference type="NCBI Taxonomy" id="1129897"/>
    <lineage>
        <taxon>Bacteria</taxon>
        <taxon>Pseudomonadati</taxon>
        <taxon>Thermomicrobiota</taxon>
        <taxon>Thermomicrobia</taxon>
        <taxon>Sphaerobacterales</taxon>
        <taxon>Sphaerobacterineae</taxon>
        <taxon>Sphaerobacteraceae</taxon>
        <taxon>Nitrolancea</taxon>
    </lineage>
</organism>
<evidence type="ECO:0000256" key="2">
    <source>
        <dbReference type="ARBA" id="ARBA00023125"/>
    </source>
</evidence>
<reference evidence="5 6" key="1">
    <citation type="journal article" date="2012" name="ISME J.">
        <title>Nitrification expanded: discovery, physiology and genomics of a nitrite-oxidizing bacterium from the phylum Chloroflexi.</title>
        <authorList>
            <person name="Sorokin D.Y."/>
            <person name="Lucker S."/>
            <person name="Vejmelkova D."/>
            <person name="Kostrikina N.A."/>
            <person name="Kleerebezem R."/>
            <person name="Rijpstra W.I."/>
            <person name="Damste J.S."/>
            <person name="Le Paslier D."/>
            <person name="Muyzer G."/>
            <person name="Wagner M."/>
            <person name="van Loosdrecht M.C."/>
            <person name="Daims H."/>
        </authorList>
    </citation>
    <scope>NUCLEOTIDE SEQUENCE [LARGE SCALE GENOMIC DNA]</scope>
    <source>
        <strain evidence="6">none</strain>
    </source>
</reference>
<dbReference type="InterPro" id="IPR011991">
    <property type="entry name" value="ArsR-like_HTH"/>
</dbReference>
<evidence type="ECO:0000259" key="4">
    <source>
        <dbReference type="PROSITE" id="PS50987"/>
    </source>
</evidence>
<dbReference type="Gene3D" id="1.10.10.10">
    <property type="entry name" value="Winged helix-like DNA-binding domain superfamily/Winged helix DNA-binding domain"/>
    <property type="match status" value="1"/>
</dbReference>
<dbReference type="AlphaFoldDB" id="I4EM07"/>
<dbReference type="Pfam" id="PF01022">
    <property type="entry name" value="HTH_5"/>
    <property type="match status" value="1"/>
</dbReference>
<accession>I4EM07</accession>
<dbReference type="PANTHER" id="PTHR33154:SF18">
    <property type="entry name" value="ARSENICAL RESISTANCE OPERON REPRESSOR"/>
    <property type="match status" value="1"/>
</dbReference>
<evidence type="ECO:0000256" key="3">
    <source>
        <dbReference type="ARBA" id="ARBA00023163"/>
    </source>
</evidence>
<evidence type="ECO:0000313" key="5">
    <source>
        <dbReference type="EMBL" id="CCF85720.1"/>
    </source>
</evidence>
<dbReference type="SMART" id="SM00418">
    <property type="entry name" value="HTH_ARSR"/>
    <property type="match status" value="1"/>
</dbReference>
<dbReference type="CDD" id="cd00090">
    <property type="entry name" value="HTH_ARSR"/>
    <property type="match status" value="1"/>
</dbReference>
<comment type="caution">
    <text evidence="5">The sequence shown here is derived from an EMBL/GenBank/DDBJ whole genome shotgun (WGS) entry which is preliminary data.</text>
</comment>
<dbReference type="EMBL" id="CAGS01000501">
    <property type="protein sequence ID" value="CCF85720.1"/>
    <property type="molecule type" value="Genomic_DNA"/>
</dbReference>
<sequence length="116" mass="13295">MKRIVSPDVLELIAERFRVLADPARLQILNVLQGGEQTVTELMRTTGFRQAKVSKHLQLLYNLGFVDRRKEGLHVYYRLASEDVFLLCDIVCRRLQVEADRRQEVLEELAGLGADA</sequence>
<evidence type="ECO:0000256" key="1">
    <source>
        <dbReference type="ARBA" id="ARBA00023015"/>
    </source>
</evidence>
<dbReference type="InterPro" id="IPR001845">
    <property type="entry name" value="HTH_ArsR_DNA-bd_dom"/>
</dbReference>
<gene>
    <name evidence="5" type="ORF">NITHO_550002</name>
</gene>
<dbReference type="InterPro" id="IPR036390">
    <property type="entry name" value="WH_DNA-bd_sf"/>
</dbReference>
<keyword evidence="1" id="KW-0805">Transcription regulation</keyword>
<dbReference type="NCBIfam" id="NF033788">
    <property type="entry name" value="HTH_metalloreg"/>
    <property type="match status" value="1"/>
</dbReference>
<keyword evidence="6" id="KW-1185">Reference proteome</keyword>
<name>I4EM07_9BACT</name>
<dbReference type="PROSITE" id="PS50987">
    <property type="entry name" value="HTH_ARSR_2"/>
    <property type="match status" value="1"/>
</dbReference>
<dbReference type="InterPro" id="IPR051081">
    <property type="entry name" value="HTH_MetalResp_TranReg"/>
</dbReference>
<dbReference type="RefSeq" id="WP_008480845.1">
    <property type="nucleotide sequence ID" value="NZ_CAGS01000501.1"/>
</dbReference>